<accession>A0ACC3CAC2</accession>
<evidence type="ECO:0000313" key="1">
    <source>
        <dbReference type="EMBL" id="KAK1867211.1"/>
    </source>
</evidence>
<dbReference type="EMBL" id="CM020620">
    <property type="protein sequence ID" value="KAK1867211.1"/>
    <property type="molecule type" value="Genomic_DNA"/>
</dbReference>
<evidence type="ECO:0000313" key="2">
    <source>
        <dbReference type="Proteomes" id="UP000798662"/>
    </source>
</evidence>
<proteinExistence type="predicted"/>
<protein>
    <submittedName>
        <fullName evidence="1">Uncharacterized protein</fullName>
    </submittedName>
</protein>
<reference evidence="1" key="1">
    <citation type="submission" date="2019-11" db="EMBL/GenBank/DDBJ databases">
        <title>Nori genome reveals adaptations in red seaweeds to the harsh intertidal environment.</title>
        <authorList>
            <person name="Wang D."/>
            <person name="Mao Y."/>
        </authorList>
    </citation>
    <scope>NUCLEOTIDE SEQUENCE</scope>
    <source>
        <tissue evidence="1">Gametophyte</tissue>
    </source>
</reference>
<sequence>MASPSIPIPGAVTRLVLTGGPCAGKTTALATLSERLRARGFAVYVVPEAATIFWTGGASLAGASAAQVAVFQASLLRVQLALEDAFVALARAGGRPAVLLADRGALDGRAYMGARAWDAMMQAGGWSTAALRDGRYDGIVHLVTAADGAVTAYGSGTNATRVETPAEAVALDAKLRACWVGHPALRVVDNQGGGGFAAKMERVYRVVCGMVGVPASATCRRKFLVVREGGVPLSAMAGVADFDVIQTFLSPLSAGNGVAAGVASSATAADGGGAWQESVRQRGRDGYYTFVHKVRRAAAPAAGDPPGAHAVEELKRAVGNRDYLSLLARADPSRRSVRLRRRCFLHAANYYVLDAIERPAGEPPLV</sequence>
<dbReference type="Proteomes" id="UP000798662">
    <property type="component" value="Chromosome 3"/>
</dbReference>
<gene>
    <name evidence="1" type="ORF">I4F81_009718</name>
</gene>
<keyword evidence="2" id="KW-1185">Reference proteome</keyword>
<comment type="caution">
    <text evidence="1">The sequence shown here is derived from an EMBL/GenBank/DDBJ whole genome shotgun (WGS) entry which is preliminary data.</text>
</comment>
<name>A0ACC3CAC2_PYRYE</name>
<organism evidence="1 2">
    <name type="scientific">Pyropia yezoensis</name>
    <name type="common">Susabi-nori</name>
    <name type="synonym">Porphyra yezoensis</name>
    <dbReference type="NCBI Taxonomy" id="2788"/>
    <lineage>
        <taxon>Eukaryota</taxon>
        <taxon>Rhodophyta</taxon>
        <taxon>Bangiophyceae</taxon>
        <taxon>Bangiales</taxon>
        <taxon>Bangiaceae</taxon>
        <taxon>Pyropia</taxon>
    </lineage>
</organism>